<comment type="subcellular location">
    <subcellularLocation>
        <location evidence="1">Cell membrane</location>
        <topology evidence="1">Multi-pass membrane protein</topology>
    </subcellularLocation>
</comment>
<feature type="domain" description="Type II secretion system protein GspF" evidence="8">
    <location>
        <begin position="56"/>
        <end position="177"/>
    </location>
</feature>
<keyword evidence="2" id="KW-1003">Cell membrane</keyword>
<evidence type="ECO:0000256" key="6">
    <source>
        <dbReference type="SAM" id="Phobius"/>
    </source>
</evidence>
<dbReference type="EMBL" id="JASNVP010000007">
    <property type="protein sequence ID" value="MDK4326534.1"/>
    <property type="molecule type" value="Genomic_DNA"/>
</dbReference>
<protein>
    <submittedName>
        <fullName evidence="9">Type II secretion system F family protein</fullName>
    </submittedName>
</protein>
<feature type="signal peptide" evidence="7">
    <location>
        <begin position="1"/>
        <end position="22"/>
    </location>
</feature>
<keyword evidence="5 6" id="KW-0472">Membrane</keyword>
<dbReference type="GO" id="GO:0005886">
    <property type="term" value="C:plasma membrane"/>
    <property type="evidence" value="ECO:0007669"/>
    <property type="project" value="UniProtKB-SubCell"/>
</dbReference>
<evidence type="ECO:0000256" key="3">
    <source>
        <dbReference type="ARBA" id="ARBA00022692"/>
    </source>
</evidence>
<keyword evidence="4 6" id="KW-1133">Transmembrane helix</keyword>
<dbReference type="InterPro" id="IPR018076">
    <property type="entry name" value="T2SS_GspF_dom"/>
</dbReference>
<dbReference type="PANTHER" id="PTHR35007:SF3">
    <property type="entry name" value="POSSIBLE CONSERVED ALANINE RICH MEMBRANE PROTEIN"/>
    <property type="match status" value="1"/>
</dbReference>
<proteinExistence type="predicted"/>
<dbReference type="Pfam" id="PF00482">
    <property type="entry name" value="T2SSF"/>
    <property type="match status" value="1"/>
</dbReference>
<dbReference type="RefSeq" id="WP_236588426.1">
    <property type="nucleotide sequence ID" value="NZ_CP068160.1"/>
</dbReference>
<evidence type="ECO:0000256" key="5">
    <source>
        <dbReference type="ARBA" id="ARBA00023136"/>
    </source>
</evidence>
<evidence type="ECO:0000256" key="7">
    <source>
        <dbReference type="SAM" id="SignalP"/>
    </source>
</evidence>
<dbReference type="PANTHER" id="PTHR35007">
    <property type="entry name" value="INTEGRAL MEMBRANE PROTEIN-RELATED"/>
    <property type="match status" value="1"/>
</dbReference>
<gene>
    <name evidence="9" type="ORF">QPX54_08470</name>
</gene>
<evidence type="ECO:0000313" key="10">
    <source>
        <dbReference type="Proteomes" id="UP001226160"/>
    </source>
</evidence>
<evidence type="ECO:0000256" key="1">
    <source>
        <dbReference type="ARBA" id="ARBA00004651"/>
    </source>
</evidence>
<feature type="chain" id="PRO_5042878035" evidence="7">
    <location>
        <begin position="23"/>
        <end position="194"/>
    </location>
</feature>
<keyword evidence="7" id="KW-0732">Signal</keyword>
<evidence type="ECO:0000313" key="9">
    <source>
        <dbReference type="EMBL" id="MDK4326534.1"/>
    </source>
</evidence>
<reference evidence="9" key="1">
    <citation type="submission" date="2023-05" db="EMBL/GenBank/DDBJ databases">
        <title>Metabolic capabilities are highly conserved among human nasal-associated Corynebacterium species in pangenomic analyses.</title>
        <authorList>
            <person name="Tran T.H."/>
            <person name="Roberts A.Q."/>
            <person name="Escapa I.F."/>
            <person name="Gao W."/>
            <person name="Conlan S."/>
            <person name="Kong H."/>
            <person name="Segre J.A."/>
            <person name="Kelly M.S."/>
            <person name="Lemon K.P."/>
        </authorList>
    </citation>
    <scope>NUCLEOTIDE SEQUENCE</scope>
    <source>
        <strain evidence="9">KPL2654</strain>
    </source>
</reference>
<evidence type="ECO:0000256" key="4">
    <source>
        <dbReference type="ARBA" id="ARBA00022989"/>
    </source>
</evidence>
<dbReference type="AlphaFoldDB" id="A0AAP4BU92"/>
<evidence type="ECO:0000256" key="2">
    <source>
        <dbReference type="ARBA" id="ARBA00022475"/>
    </source>
</evidence>
<dbReference type="Proteomes" id="UP001226160">
    <property type="component" value="Unassembled WGS sequence"/>
</dbReference>
<comment type="caution">
    <text evidence="9">The sequence shown here is derived from an EMBL/GenBank/DDBJ whole genome shotgun (WGS) entry which is preliminary data.</text>
</comment>
<evidence type="ECO:0000259" key="8">
    <source>
        <dbReference type="Pfam" id="PF00482"/>
    </source>
</evidence>
<feature type="transmembrane region" description="Helical" evidence="6">
    <location>
        <begin position="158"/>
        <end position="182"/>
    </location>
</feature>
<organism evidence="9 10">
    <name type="scientific">Corynebacterium propinquum</name>
    <dbReference type="NCBI Taxonomy" id="43769"/>
    <lineage>
        <taxon>Bacteria</taxon>
        <taxon>Bacillati</taxon>
        <taxon>Actinomycetota</taxon>
        <taxon>Actinomycetes</taxon>
        <taxon>Mycobacteriales</taxon>
        <taxon>Corynebacteriaceae</taxon>
        <taxon>Corynebacterium</taxon>
    </lineage>
</organism>
<accession>A0AAP4BU92</accession>
<sequence>MTGQIMLALGMVLLAGALCIPAAPTVGRLAAATSTTKNPREPPQAPHPLHIAADIELFAACVESGLGLHTATSVVAEAAASDTASVWRKVSQLEAVGIAEREAFREMRTHDGFAELATIIESARQSGARIAPRCRELAVSVRADATDHARAAAERAGVLIALPLAVCFLPAFILLGLAPVVISLATDLLATSAG</sequence>
<name>A0AAP4BU92_9CORY</name>
<keyword evidence="3 6" id="KW-0812">Transmembrane</keyword>